<organism evidence="2 3">
    <name type="scientific">Candidatus Segetimicrobium genomatis</name>
    <dbReference type="NCBI Taxonomy" id="2569760"/>
    <lineage>
        <taxon>Bacteria</taxon>
        <taxon>Bacillati</taxon>
        <taxon>Candidatus Sysuimicrobiota</taxon>
        <taxon>Candidatus Sysuimicrobiia</taxon>
        <taxon>Candidatus Sysuimicrobiales</taxon>
        <taxon>Candidatus Segetimicrobiaceae</taxon>
        <taxon>Candidatus Segetimicrobium</taxon>
    </lineage>
</organism>
<evidence type="ECO:0000259" key="1">
    <source>
        <dbReference type="Pfam" id="PF00149"/>
    </source>
</evidence>
<dbReference type="InterPro" id="IPR029052">
    <property type="entry name" value="Metallo-depent_PP-like"/>
</dbReference>
<gene>
    <name evidence="2" type="ORF">E6H04_12765</name>
</gene>
<comment type="caution">
    <text evidence="2">The sequence shown here is derived from an EMBL/GenBank/DDBJ whole genome shotgun (WGS) entry which is preliminary data.</text>
</comment>
<feature type="non-terminal residue" evidence="2">
    <location>
        <position position="1"/>
    </location>
</feature>
<reference evidence="2 3" key="1">
    <citation type="journal article" date="2019" name="Nat. Microbiol.">
        <title>Mediterranean grassland soil C-N compound turnover is dependent on rainfall and depth, and is mediated by genomically divergent microorganisms.</title>
        <authorList>
            <person name="Diamond S."/>
            <person name="Andeer P.F."/>
            <person name="Li Z."/>
            <person name="Crits-Christoph A."/>
            <person name="Burstein D."/>
            <person name="Anantharaman K."/>
            <person name="Lane K.R."/>
            <person name="Thomas B.C."/>
            <person name="Pan C."/>
            <person name="Northen T.R."/>
            <person name="Banfield J.F."/>
        </authorList>
    </citation>
    <scope>NUCLEOTIDE SEQUENCE [LARGE SCALE GENOMIC DNA]</scope>
    <source>
        <strain evidence="2">NP_7</strain>
    </source>
</reference>
<dbReference type="GO" id="GO:0016787">
    <property type="term" value="F:hydrolase activity"/>
    <property type="evidence" value="ECO:0007669"/>
    <property type="project" value="InterPro"/>
</dbReference>
<evidence type="ECO:0000313" key="3">
    <source>
        <dbReference type="Proteomes" id="UP000320048"/>
    </source>
</evidence>
<feature type="domain" description="Calcineurin-like phosphoesterase" evidence="1">
    <location>
        <begin position="7"/>
        <end position="140"/>
    </location>
</feature>
<sequence length="177" mass="19913">RLVLSCGDLPADYLEALANRFQVPLLYVRGNHDRYYRESPPPGENIHGRVVIVGGLKILGFEGSPWYNGDGVQYTEWQMWWRVQAARPAMWKARGVDIVVTHTPPFGVNDGEDLVHTGFKAFRPLVEALRPRYFIHGHTHLSYTPRAARITTVGGTQVVNAFRSVLLPVEARDPLPA</sequence>
<dbReference type="Proteomes" id="UP000320048">
    <property type="component" value="Unassembled WGS sequence"/>
</dbReference>
<dbReference type="PANTHER" id="PTHR12905:SF0">
    <property type="entry name" value="CALCINEURIN-LIKE PHOSPHOESTERASE DOMAIN-CONTAINING PROTEIN"/>
    <property type="match status" value="1"/>
</dbReference>
<protein>
    <submittedName>
        <fullName evidence="2">Metallophosphoesterase</fullName>
    </submittedName>
</protein>
<dbReference type="AlphaFoldDB" id="A0A537J5A5"/>
<dbReference type="InterPro" id="IPR051693">
    <property type="entry name" value="UPF0046_metallophosphoest"/>
</dbReference>
<dbReference type="InterPro" id="IPR004843">
    <property type="entry name" value="Calcineurin-like_PHP"/>
</dbReference>
<accession>A0A537J5A5</accession>
<dbReference type="SUPFAM" id="SSF56300">
    <property type="entry name" value="Metallo-dependent phosphatases"/>
    <property type="match status" value="1"/>
</dbReference>
<dbReference type="PANTHER" id="PTHR12905">
    <property type="entry name" value="METALLOPHOSPHOESTERASE"/>
    <property type="match status" value="1"/>
</dbReference>
<dbReference type="Pfam" id="PF00149">
    <property type="entry name" value="Metallophos"/>
    <property type="match status" value="1"/>
</dbReference>
<dbReference type="Gene3D" id="3.60.21.10">
    <property type="match status" value="1"/>
</dbReference>
<dbReference type="EMBL" id="VBAO01000390">
    <property type="protein sequence ID" value="TMI78246.1"/>
    <property type="molecule type" value="Genomic_DNA"/>
</dbReference>
<evidence type="ECO:0000313" key="2">
    <source>
        <dbReference type="EMBL" id="TMI78246.1"/>
    </source>
</evidence>
<name>A0A537J5A5_9BACT</name>
<proteinExistence type="predicted"/>